<reference evidence="5 6" key="1">
    <citation type="submission" date="2016-10" db="EMBL/GenBank/DDBJ databases">
        <authorList>
            <person name="de Groot N.N."/>
        </authorList>
    </citation>
    <scope>NUCLEOTIDE SEQUENCE [LARGE SCALE GENOMIC DNA]</scope>
    <source>
        <strain evidence="5 6">DSM 19548</strain>
    </source>
</reference>
<dbReference type="RefSeq" id="WP_093360578.1">
    <property type="nucleotide sequence ID" value="NZ_FOLG01000005.1"/>
</dbReference>
<accession>A0A1I1J7G7</accession>
<evidence type="ECO:0000256" key="2">
    <source>
        <dbReference type="ARBA" id="ARBA00022747"/>
    </source>
</evidence>
<dbReference type="GO" id="GO:0009307">
    <property type="term" value="P:DNA restriction-modification system"/>
    <property type="evidence" value="ECO:0007669"/>
    <property type="project" value="UniProtKB-KW"/>
</dbReference>
<dbReference type="PANTHER" id="PTHR30408:SF12">
    <property type="entry name" value="TYPE I RESTRICTION ENZYME MJAVIII SPECIFICITY SUBUNIT"/>
    <property type="match status" value="1"/>
</dbReference>
<dbReference type="AlphaFoldDB" id="A0A1I1J7G7"/>
<sequence length="423" mass="47658">MTANKPVRALPKLRFPEFASEPPWECPALGKLAKRVTTRNSDGAELRALTNSAEHGVVDQKDFFDKVIAVKTDNYFVVEKGDYVYNPRVSATAPVGPISKNHIGRGVISPLYTVFRFRSENNDYFAHYFQASNWHEYLRRVSNSGARHDRMAISNDDFMKMPVPTPKASEQQRIVDCLDSLDELLSAERSKLETLQRYKQALMTVLFPAPGESLPTLRHPEFRDAGDWRPSRLGKLVRFRSGGTPSKSNPSLWNGSIPWVSAKDMKRMYLADTEDHITQEAVEGGAKLVPAGTVLMLTRGMTLRSDVPICILRREMSFNQDVKALLPNAEVHRLFLAYLLQANKQRLLIMVDIAGHGTGRLNTDELEDLELVFPKPDEQKRIASCLSVLDEIQATQLRKVNELEAHKLGLSQNLFPSIQGEKS</sequence>
<dbReference type="OrthoDB" id="512700at2"/>
<dbReference type="CDD" id="cd17249">
    <property type="entry name" value="RMtype1_S_EcoR124I-TRD2-CR2_like"/>
    <property type="match status" value="1"/>
</dbReference>
<feature type="domain" description="Type I restriction modification DNA specificity" evidence="4">
    <location>
        <begin position="72"/>
        <end position="195"/>
    </location>
</feature>
<keyword evidence="3" id="KW-0238">DNA-binding</keyword>
<evidence type="ECO:0000256" key="1">
    <source>
        <dbReference type="ARBA" id="ARBA00010923"/>
    </source>
</evidence>
<evidence type="ECO:0000313" key="5">
    <source>
        <dbReference type="EMBL" id="SFC44315.1"/>
    </source>
</evidence>
<feature type="domain" description="Type I restriction modification DNA specificity" evidence="4">
    <location>
        <begin position="227"/>
        <end position="404"/>
    </location>
</feature>
<dbReference type="InterPro" id="IPR044946">
    <property type="entry name" value="Restrct_endonuc_typeI_TRD_sf"/>
</dbReference>
<evidence type="ECO:0000259" key="4">
    <source>
        <dbReference type="Pfam" id="PF01420"/>
    </source>
</evidence>
<dbReference type="PANTHER" id="PTHR30408">
    <property type="entry name" value="TYPE-1 RESTRICTION ENZYME ECOKI SPECIFICITY PROTEIN"/>
    <property type="match status" value="1"/>
</dbReference>
<comment type="similarity">
    <text evidence="1">Belongs to the type-I restriction system S methylase family.</text>
</comment>
<proteinExistence type="inferred from homology"/>
<name>A0A1I1J7G7_9RHOB</name>
<organism evidence="5 6">
    <name type="scientific">Tropicimonas isoalkanivorans</name>
    <dbReference type="NCBI Taxonomy" id="441112"/>
    <lineage>
        <taxon>Bacteria</taxon>
        <taxon>Pseudomonadati</taxon>
        <taxon>Pseudomonadota</taxon>
        <taxon>Alphaproteobacteria</taxon>
        <taxon>Rhodobacterales</taxon>
        <taxon>Roseobacteraceae</taxon>
        <taxon>Tropicimonas</taxon>
    </lineage>
</organism>
<protein>
    <submittedName>
        <fullName evidence="5">Type I restriction enzyme, S subunit</fullName>
    </submittedName>
</protein>
<dbReference type="InterPro" id="IPR000055">
    <property type="entry name" value="Restrct_endonuc_typeI_TRD"/>
</dbReference>
<evidence type="ECO:0000256" key="3">
    <source>
        <dbReference type="ARBA" id="ARBA00023125"/>
    </source>
</evidence>
<dbReference type="STRING" id="441112.SAMN04488094_1052"/>
<dbReference type="GO" id="GO:0003677">
    <property type="term" value="F:DNA binding"/>
    <property type="evidence" value="ECO:0007669"/>
    <property type="project" value="UniProtKB-KW"/>
</dbReference>
<dbReference type="Pfam" id="PF01420">
    <property type="entry name" value="Methylase_S"/>
    <property type="match status" value="2"/>
</dbReference>
<keyword evidence="2" id="KW-0680">Restriction system</keyword>
<dbReference type="Gene3D" id="3.90.220.20">
    <property type="entry name" value="DNA methylase specificity domains"/>
    <property type="match status" value="2"/>
</dbReference>
<dbReference type="EMBL" id="FOLG01000005">
    <property type="protein sequence ID" value="SFC44315.1"/>
    <property type="molecule type" value="Genomic_DNA"/>
</dbReference>
<evidence type="ECO:0000313" key="6">
    <source>
        <dbReference type="Proteomes" id="UP000198728"/>
    </source>
</evidence>
<gene>
    <name evidence="5" type="ORF">SAMN04488094_1052</name>
</gene>
<dbReference type="SUPFAM" id="SSF116734">
    <property type="entry name" value="DNA methylase specificity domain"/>
    <property type="match status" value="2"/>
</dbReference>
<dbReference type="InterPro" id="IPR052021">
    <property type="entry name" value="Type-I_RS_S_subunit"/>
</dbReference>
<dbReference type="Proteomes" id="UP000198728">
    <property type="component" value="Unassembled WGS sequence"/>
</dbReference>
<keyword evidence="6" id="KW-1185">Reference proteome</keyword>